<evidence type="ECO:0000313" key="1">
    <source>
        <dbReference type="EMBL" id="EHJ06310.1"/>
    </source>
</evidence>
<dbReference type="RefSeq" id="WP_008169795.1">
    <property type="nucleotide sequence ID" value="NZ_AGTR01000009.1"/>
</dbReference>
<reference evidence="1 2" key="1">
    <citation type="journal article" date="2012" name="J. Bacteriol.">
        <title>Genome sequence of deep-sea manganese-oxidizing bacterium Marinobacter manganoxydans MnI7-9.</title>
        <authorList>
            <person name="Wang H."/>
            <person name="Li H."/>
            <person name="Shao Z."/>
            <person name="Liao S."/>
            <person name="Johnstone L."/>
            <person name="Rensing C."/>
            <person name="Wang G."/>
        </authorList>
    </citation>
    <scope>NUCLEOTIDE SEQUENCE [LARGE SCALE GENOMIC DNA]</scope>
    <source>
        <strain evidence="1 2">MnI7-9</strain>
    </source>
</reference>
<keyword evidence="2" id="KW-1185">Reference proteome</keyword>
<proteinExistence type="predicted"/>
<organism evidence="1 2">
    <name type="scientific">Marinobacter manganoxydans MnI7-9</name>
    <dbReference type="NCBI Taxonomy" id="1094979"/>
    <lineage>
        <taxon>Bacteria</taxon>
        <taxon>Pseudomonadati</taxon>
        <taxon>Pseudomonadota</taxon>
        <taxon>Gammaproteobacteria</taxon>
        <taxon>Pseudomonadales</taxon>
        <taxon>Marinobacteraceae</taxon>
        <taxon>Marinobacter</taxon>
    </lineage>
</organism>
<gene>
    <name evidence="1" type="ORF">KYE_01738</name>
</gene>
<dbReference type="PATRIC" id="fig|1094979.3.peg.321"/>
<accession>G6YND3</accession>
<evidence type="ECO:0000313" key="2">
    <source>
        <dbReference type="Proteomes" id="UP000003208"/>
    </source>
</evidence>
<name>G6YND3_9GAMM</name>
<sequence length="169" mass="18880">MKDVRLVCETLAIPAHIAQRYRDVVTKIAIEYEAHWTDVGLLPIDEDDRLSLDFLRAAGKIRAESDKSTRHNHNPKIPLALSLELITRCQGEKGPSLDVTREKGRMTLNADAGGCFGDSYLDPLSARDSETLFRNALLLLALDEIEKSCGSLKIDQRNDRLMGSITFQV</sequence>
<protein>
    <submittedName>
        <fullName evidence="1">Uncharacterized protein</fullName>
    </submittedName>
</protein>
<dbReference type="Proteomes" id="UP000003208">
    <property type="component" value="Unassembled WGS sequence"/>
</dbReference>
<dbReference type="AlphaFoldDB" id="G6YND3"/>
<dbReference type="EMBL" id="AGTR01000009">
    <property type="protein sequence ID" value="EHJ06310.1"/>
    <property type="molecule type" value="Genomic_DNA"/>
</dbReference>